<dbReference type="PANTHER" id="PTHR48081:SF8">
    <property type="entry name" value="ALPHA_BETA HYDROLASE FOLD-3 DOMAIN-CONTAINING PROTEIN-RELATED"/>
    <property type="match status" value="1"/>
</dbReference>
<dbReference type="Proteomes" id="UP000027456">
    <property type="component" value="Unassembled WGS sequence"/>
</dbReference>
<evidence type="ECO:0000259" key="3">
    <source>
        <dbReference type="Pfam" id="PF07859"/>
    </source>
</evidence>
<dbReference type="HOGENOM" id="CLU_012494_6_2_1"/>
<dbReference type="OrthoDB" id="408631at2759"/>
<dbReference type="InterPro" id="IPR013094">
    <property type="entry name" value="AB_hydrolase_3"/>
</dbReference>
<keyword evidence="2" id="KW-0378">Hydrolase</keyword>
<gene>
    <name evidence="4" type="ORF">V565_174480</name>
</gene>
<evidence type="ECO:0000313" key="5">
    <source>
        <dbReference type="Proteomes" id="UP000027456"/>
    </source>
</evidence>
<organism evidence="4 5">
    <name type="scientific">Rhizoctonia solani 123E</name>
    <dbReference type="NCBI Taxonomy" id="1423351"/>
    <lineage>
        <taxon>Eukaryota</taxon>
        <taxon>Fungi</taxon>
        <taxon>Dikarya</taxon>
        <taxon>Basidiomycota</taxon>
        <taxon>Agaricomycotina</taxon>
        <taxon>Agaricomycetes</taxon>
        <taxon>Cantharellales</taxon>
        <taxon>Ceratobasidiaceae</taxon>
        <taxon>Rhizoctonia</taxon>
    </lineage>
</organism>
<dbReference type="SUPFAM" id="SSF53474">
    <property type="entry name" value="alpha/beta-Hydrolases"/>
    <property type="match status" value="1"/>
</dbReference>
<dbReference type="EMBL" id="AZST01000892">
    <property type="protein sequence ID" value="KEP46941.1"/>
    <property type="molecule type" value="Genomic_DNA"/>
</dbReference>
<accession>A0A074RIK4</accession>
<dbReference type="InterPro" id="IPR029058">
    <property type="entry name" value="AB_hydrolase_fold"/>
</dbReference>
<protein>
    <submittedName>
        <fullName evidence="4">Putative lipase from carbohydrate esterase family CE10 protein</fullName>
    </submittedName>
</protein>
<dbReference type="InterPro" id="IPR002168">
    <property type="entry name" value="Lipase_GDXG_HIS_AS"/>
</dbReference>
<dbReference type="AlphaFoldDB" id="A0A074RIK4"/>
<sequence>MRMTLKRQSSNQVQLTYSTMFGNSPTSMDIPQPLLDRLVPDYRAFVEAQPRAIRAPLHTIEWSPDFRAIISSAPPPDFGQATPVPVGSTRRIDFGKFTLLVLTPEGEPPNGGWPVLLFIHGGGYMFGNAETGISFFSRACTEAKCVVVSVGYRLAPEHPYPAAVDDCWEALQWVRAAGKEEFGLDISRVAVAGVSSGATLSAIIAQRASLASPRIPLVLQILVVPGTDMTFPTTDKSKWTPSMVEYQNIWALRTLDMLWLRDHYLPNLEDRARPDASPLLQEDKKAYEGLAPALVIVNEFDTLKSEGIMYAEKMREHGVSVVLREIKGMTHIGLSADRVCEVARRIRAEEIEALKKAFAP</sequence>
<keyword evidence="5" id="KW-1185">Reference proteome</keyword>
<dbReference type="GO" id="GO:0016787">
    <property type="term" value="F:hydrolase activity"/>
    <property type="evidence" value="ECO:0007669"/>
    <property type="project" value="UniProtKB-KW"/>
</dbReference>
<comment type="caution">
    <text evidence="4">The sequence shown here is derived from an EMBL/GenBank/DDBJ whole genome shotgun (WGS) entry which is preliminary data.</text>
</comment>
<evidence type="ECO:0000256" key="2">
    <source>
        <dbReference type="ARBA" id="ARBA00022801"/>
    </source>
</evidence>
<feature type="domain" description="Alpha/beta hydrolase fold-3" evidence="3">
    <location>
        <begin position="116"/>
        <end position="331"/>
    </location>
</feature>
<dbReference type="PROSITE" id="PS01173">
    <property type="entry name" value="LIPASE_GDXG_HIS"/>
    <property type="match status" value="1"/>
</dbReference>
<dbReference type="PANTHER" id="PTHR48081">
    <property type="entry name" value="AB HYDROLASE SUPERFAMILY PROTEIN C4A8.06C"/>
    <property type="match status" value="1"/>
</dbReference>
<dbReference type="Pfam" id="PF07859">
    <property type="entry name" value="Abhydrolase_3"/>
    <property type="match status" value="1"/>
</dbReference>
<evidence type="ECO:0000256" key="1">
    <source>
        <dbReference type="ARBA" id="ARBA00010515"/>
    </source>
</evidence>
<dbReference type="Gene3D" id="3.40.50.1820">
    <property type="entry name" value="alpha/beta hydrolase"/>
    <property type="match status" value="1"/>
</dbReference>
<comment type="similarity">
    <text evidence="1">Belongs to the 'GDXG' lipolytic enzyme family.</text>
</comment>
<evidence type="ECO:0000313" key="4">
    <source>
        <dbReference type="EMBL" id="KEP46941.1"/>
    </source>
</evidence>
<name>A0A074RIK4_9AGAM</name>
<dbReference type="InterPro" id="IPR050300">
    <property type="entry name" value="GDXG_lipolytic_enzyme"/>
</dbReference>
<proteinExistence type="inferred from homology"/>
<dbReference type="STRING" id="1423351.A0A074RIK4"/>
<reference evidence="4 5" key="1">
    <citation type="submission" date="2013-12" db="EMBL/GenBank/DDBJ databases">
        <authorList>
            <person name="Cubeta M."/>
            <person name="Pakala S."/>
            <person name="Fedorova N."/>
            <person name="Thomas E."/>
            <person name="Dean R."/>
            <person name="Jabaji S."/>
            <person name="Neate S."/>
            <person name="Toda T."/>
            <person name="Tavantzis S."/>
            <person name="Vilgalys R."/>
            <person name="Bharathan N."/>
            <person name="Pakala S."/>
            <person name="Losada L.S."/>
            <person name="Zafar N."/>
            <person name="Nierman W."/>
        </authorList>
    </citation>
    <scope>NUCLEOTIDE SEQUENCE [LARGE SCALE GENOMIC DNA]</scope>
    <source>
        <strain evidence="4 5">123E</strain>
    </source>
</reference>